<feature type="compositionally biased region" description="Polar residues" evidence="1">
    <location>
        <begin position="14"/>
        <end position="35"/>
    </location>
</feature>
<feature type="compositionally biased region" description="Basic and acidic residues" evidence="1">
    <location>
        <begin position="177"/>
        <end position="199"/>
    </location>
</feature>
<reference evidence="3" key="1">
    <citation type="journal article" date="2017" name="bioRxiv">
        <title>Comparative analysis of the genomes of Stylophora pistillata and Acropora digitifera provides evidence for extensive differences between species of corals.</title>
        <authorList>
            <person name="Voolstra C.R."/>
            <person name="Li Y."/>
            <person name="Liew Y.J."/>
            <person name="Baumgarten S."/>
            <person name="Zoccola D."/>
            <person name="Flot J.-F."/>
            <person name="Tambutte S."/>
            <person name="Allemand D."/>
            <person name="Aranda M."/>
        </authorList>
    </citation>
    <scope>NUCLEOTIDE SEQUENCE [LARGE SCALE GENOMIC DNA]</scope>
</reference>
<dbReference type="PANTHER" id="PTHR47456">
    <property type="entry name" value="PHD-TYPE DOMAIN-CONTAINING PROTEIN"/>
    <property type="match status" value="1"/>
</dbReference>
<dbReference type="EMBL" id="LSMT01000445">
    <property type="protein sequence ID" value="PFX17851.1"/>
    <property type="molecule type" value="Genomic_DNA"/>
</dbReference>
<dbReference type="AlphaFoldDB" id="A0A2B4RJQ2"/>
<evidence type="ECO:0000256" key="1">
    <source>
        <dbReference type="SAM" id="MobiDB-lite"/>
    </source>
</evidence>
<dbReference type="Proteomes" id="UP000225706">
    <property type="component" value="Unassembled WGS sequence"/>
</dbReference>
<gene>
    <name evidence="2" type="primary">Carf</name>
    <name evidence="2" type="ORF">AWC38_SpisGene17795</name>
</gene>
<evidence type="ECO:0000313" key="2">
    <source>
        <dbReference type="EMBL" id="PFX17851.1"/>
    </source>
</evidence>
<dbReference type="GO" id="GO:0003700">
    <property type="term" value="F:DNA-binding transcription factor activity"/>
    <property type="evidence" value="ECO:0007669"/>
    <property type="project" value="InterPro"/>
</dbReference>
<dbReference type="STRING" id="50429.A0A2B4RJQ2"/>
<organism evidence="2 3">
    <name type="scientific">Stylophora pistillata</name>
    <name type="common">Smooth cauliflower coral</name>
    <dbReference type="NCBI Taxonomy" id="50429"/>
    <lineage>
        <taxon>Eukaryota</taxon>
        <taxon>Metazoa</taxon>
        <taxon>Cnidaria</taxon>
        <taxon>Anthozoa</taxon>
        <taxon>Hexacorallia</taxon>
        <taxon>Scleractinia</taxon>
        <taxon>Astrocoeniina</taxon>
        <taxon>Pocilloporidae</taxon>
        <taxon>Stylophora</taxon>
    </lineage>
</organism>
<evidence type="ECO:0000313" key="3">
    <source>
        <dbReference type="Proteomes" id="UP000225706"/>
    </source>
</evidence>
<dbReference type="PANTHER" id="PTHR47456:SF4">
    <property type="entry name" value="SWIM-TYPE DOMAIN-CONTAINING PROTEIN"/>
    <property type="match status" value="1"/>
</dbReference>
<feature type="region of interest" description="Disordered" evidence="1">
    <location>
        <begin position="177"/>
        <end position="200"/>
    </location>
</feature>
<keyword evidence="3" id="KW-1185">Reference proteome</keyword>
<sequence>MDNLEHESSEKQETSSSLGPAGSNADSSNPASTWQEIFKSPENPNYGYVDSQDEAILLLKKYAQETTTKFSCYKSDKMFGTGGETKRRLKDRFNEHRRTIDKPNSKSKPTTGAEHFISSPNHSAHDMEIIAIEKVFSKRDSIHPFGKPRKIFFKGEKLPFDGIPFMIIGSKIFDCQHGPDRKKSEKAKSSTQKEGDHSFSGRRFLPQDTIKFGCPAKILMSEVIKFPGYKILDSTKRIRRDMSDRLKGDIKNRMWPQFGRRIHINLPMEKDHKDHVIGEIGGMLQLIDKSLVQKIHTLVGEGVKTVDEMKRHLRHYVRNDLFAGQNPPPVTNRRYHPKDVDFRNHMYKATVKQMLFKVDQENLEEKIKGWKQESPEDLFFFRPCSLSPMEAVPGNISDTDSSVEAHITQNLLFLHQTAW</sequence>
<dbReference type="Pfam" id="PF15299">
    <property type="entry name" value="ALS2CR8"/>
    <property type="match status" value="1"/>
</dbReference>
<accession>A0A2B4RJQ2</accession>
<proteinExistence type="predicted"/>
<dbReference type="OrthoDB" id="5973923at2759"/>
<name>A0A2B4RJQ2_STYPI</name>
<comment type="caution">
    <text evidence="2">The sequence shown here is derived from an EMBL/GenBank/DDBJ whole genome shotgun (WGS) entry which is preliminary data.</text>
</comment>
<feature type="region of interest" description="Disordered" evidence="1">
    <location>
        <begin position="1"/>
        <end position="46"/>
    </location>
</feature>
<protein>
    <submittedName>
        <fullName evidence="2">Calcium-responsive transcription factor</fullName>
    </submittedName>
</protein>
<dbReference type="InterPro" id="IPR029309">
    <property type="entry name" value="CaRF"/>
</dbReference>
<feature type="compositionally biased region" description="Basic and acidic residues" evidence="1">
    <location>
        <begin position="1"/>
        <end position="13"/>
    </location>
</feature>